<reference evidence="2" key="2">
    <citation type="submission" date="2020-10" db="UniProtKB">
        <authorList>
            <consortium name="WormBaseParasite"/>
        </authorList>
    </citation>
    <scope>IDENTIFICATION</scope>
</reference>
<name>A0A7E4URS9_PANRE</name>
<dbReference type="Proteomes" id="UP000492821">
    <property type="component" value="Unassembled WGS sequence"/>
</dbReference>
<evidence type="ECO:0000313" key="2">
    <source>
        <dbReference type="WBParaSite" id="Pan_g12053.t1"/>
    </source>
</evidence>
<dbReference type="WBParaSite" id="Pan_g12053.t1">
    <property type="protein sequence ID" value="Pan_g12053.t1"/>
    <property type="gene ID" value="Pan_g12053"/>
</dbReference>
<dbReference type="PANTHER" id="PTHR33651:SF3">
    <property type="entry name" value="PHAGE PROTEIN"/>
    <property type="match status" value="1"/>
</dbReference>
<reference evidence="1" key="1">
    <citation type="journal article" date="2013" name="Genetics">
        <title>The draft genome and transcriptome of Panagrellus redivivus are shaped by the harsh demands of a free-living lifestyle.</title>
        <authorList>
            <person name="Srinivasan J."/>
            <person name="Dillman A.R."/>
            <person name="Macchietto M.G."/>
            <person name="Heikkinen L."/>
            <person name="Lakso M."/>
            <person name="Fracchia K.M."/>
            <person name="Antoshechkin I."/>
            <person name="Mortazavi A."/>
            <person name="Wong G."/>
            <person name="Sternberg P.W."/>
        </authorList>
    </citation>
    <scope>NUCLEOTIDE SEQUENCE [LARGE SCALE GENOMIC DNA]</scope>
    <source>
        <strain evidence="1">MT8872</strain>
    </source>
</reference>
<dbReference type="AlphaFoldDB" id="A0A7E4URS9"/>
<keyword evidence="1" id="KW-1185">Reference proteome</keyword>
<proteinExistence type="predicted"/>
<sequence length="249" mass="28608">MGLIFEMSQRGRICSAVKAYFQNLHNNVHLAVKFLPKPNTGAQGGFICQVANEDYFIKNHTFMGRSANHSRVDLRELFVYRALFLMGTGAEPHFIGSGYSNAYISKLALHIATKRVPGFQRRADRSTCSFSDDHQTQLNIIKEIFFLTDLNSGNVGLDDRKRLAIVDFVVEPSQNCIHRPNVFDKFREIPEPCKDSLRTWNLLESANTAKSSLRNDQQRLGRIIWREGYEEYLEIVMKNIHFVTNLFSQ</sequence>
<accession>A0A7E4URS9</accession>
<protein>
    <submittedName>
        <fullName evidence="2">PI3K/PI4K domain-containing protein</fullName>
    </submittedName>
</protein>
<organism evidence="1 2">
    <name type="scientific">Panagrellus redivivus</name>
    <name type="common">Microworm</name>
    <dbReference type="NCBI Taxonomy" id="6233"/>
    <lineage>
        <taxon>Eukaryota</taxon>
        <taxon>Metazoa</taxon>
        <taxon>Ecdysozoa</taxon>
        <taxon>Nematoda</taxon>
        <taxon>Chromadorea</taxon>
        <taxon>Rhabditida</taxon>
        <taxon>Tylenchina</taxon>
        <taxon>Panagrolaimomorpha</taxon>
        <taxon>Panagrolaimoidea</taxon>
        <taxon>Panagrolaimidae</taxon>
        <taxon>Panagrellus</taxon>
    </lineage>
</organism>
<evidence type="ECO:0000313" key="1">
    <source>
        <dbReference type="Proteomes" id="UP000492821"/>
    </source>
</evidence>
<dbReference type="PANTHER" id="PTHR33651">
    <property type="entry name" value="PROTEIN CBG06246"/>
    <property type="match status" value="1"/>
</dbReference>